<keyword evidence="3 5" id="KW-1133">Transmembrane helix</keyword>
<evidence type="ECO:0000313" key="7">
    <source>
        <dbReference type="Proteomes" id="UP001059380"/>
    </source>
</evidence>
<feature type="transmembrane region" description="Helical" evidence="5">
    <location>
        <begin position="122"/>
        <end position="140"/>
    </location>
</feature>
<dbReference type="GO" id="GO:0016020">
    <property type="term" value="C:membrane"/>
    <property type="evidence" value="ECO:0007669"/>
    <property type="project" value="UniProtKB-SubCell"/>
</dbReference>
<organism evidence="6 7">
    <name type="scientific">Occallatibacter riparius</name>
    <dbReference type="NCBI Taxonomy" id="1002689"/>
    <lineage>
        <taxon>Bacteria</taxon>
        <taxon>Pseudomonadati</taxon>
        <taxon>Acidobacteriota</taxon>
        <taxon>Terriglobia</taxon>
        <taxon>Terriglobales</taxon>
        <taxon>Acidobacteriaceae</taxon>
        <taxon>Occallatibacter</taxon>
    </lineage>
</organism>
<keyword evidence="7" id="KW-1185">Reference proteome</keyword>
<feature type="transmembrane region" description="Helical" evidence="5">
    <location>
        <begin position="74"/>
        <end position="93"/>
    </location>
</feature>
<keyword evidence="4 5" id="KW-0472">Membrane</keyword>
<reference evidence="6" key="1">
    <citation type="submission" date="2021-04" db="EMBL/GenBank/DDBJ databases">
        <title>Phylogenetic analysis of Acidobacteriaceae.</title>
        <authorList>
            <person name="Qiu L."/>
            <person name="Zhang Q."/>
        </authorList>
    </citation>
    <scope>NUCLEOTIDE SEQUENCE</scope>
    <source>
        <strain evidence="6">DSM 25168</strain>
    </source>
</reference>
<dbReference type="RefSeq" id="WP_260794873.1">
    <property type="nucleotide sequence ID" value="NZ_CP093313.1"/>
</dbReference>
<comment type="subcellular location">
    <subcellularLocation>
        <location evidence="1">Membrane</location>
        <topology evidence="1">Multi-pass membrane protein</topology>
    </subcellularLocation>
</comment>
<evidence type="ECO:0000256" key="5">
    <source>
        <dbReference type="SAM" id="Phobius"/>
    </source>
</evidence>
<protein>
    <submittedName>
        <fullName evidence="6">DoxX family protein</fullName>
    </submittedName>
</protein>
<dbReference type="KEGG" id="orp:MOP44_05305"/>
<evidence type="ECO:0000313" key="6">
    <source>
        <dbReference type="EMBL" id="UWZ85356.1"/>
    </source>
</evidence>
<keyword evidence="2 5" id="KW-0812">Transmembrane</keyword>
<evidence type="ECO:0000256" key="2">
    <source>
        <dbReference type="ARBA" id="ARBA00022692"/>
    </source>
</evidence>
<gene>
    <name evidence="6" type="ORF">MOP44_05305</name>
</gene>
<dbReference type="Pfam" id="PF07681">
    <property type="entry name" value="DoxX"/>
    <property type="match status" value="1"/>
</dbReference>
<evidence type="ECO:0000256" key="3">
    <source>
        <dbReference type="ARBA" id="ARBA00022989"/>
    </source>
</evidence>
<dbReference type="AlphaFoldDB" id="A0A9J7BR54"/>
<sequence>MRRNFPLLLVRIIVGIVFLTEGILKFMQPEELGYGRFAHIGLPLPHMLAPAVGIVEIISGAAVMLNLYTGEAAVLLLGVIITALITTKIPILLGHSVGRFGVPRSVAHTGVLAFVHEARTDLAMLFSLVAILMDSGMHVVRPREWWQRR</sequence>
<evidence type="ECO:0000256" key="4">
    <source>
        <dbReference type="ARBA" id="ARBA00023136"/>
    </source>
</evidence>
<evidence type="ECO:0000256" key="1">
    <source>
        <dbReference type="ARBA" id="ARBA00004141"/>
    </source>
</evidence>
<dbReference type="InterPro" id="IPR032808">
    <property type="entry name" value="DoxX"/>
</dbReference>
<dbReference type="EMBL" id="CP093313">
    <property type="protein sequence ID" value="UWZ85356.1"/>
    <property type="molecule type" value="Genomic_DNA"/>
</dbReference>
<proteinExistence type="predicted"/>
<accession>A0A9J7BR54</accession>
<feature type="transmembrane region" description="Helical" evidence="5">
    <location>
        <begin position="47"/>
        <end position="67"/>
    </location>
</feature>
<feature type="transmembrane region" description="Helical" evidence="5">
    <location>
        <begin position="7"/>
        <end position="27"/>
    </location>
</feature>
<name>A0A9J7BR54_9BACT</name>
<dbReference type="Proteomes" id="UP001059380">
    <property type="component" value="Chromosome"/>
</dbReference>